<reference evidence="1" key="1">
    <citation type="submission" date="2020-01" db="EMBL/GenBank/DDBJ databases">
        <title>Patterns of diversity and host range of bacteriophage communities associated with bean-nodulatin bacteria.</title>
        <authorList>
            <person name="Vann Cauwenberghe J."/>
            <person name="Santamaria R.I."/>
            <person name="Bustos P."/>
            <person name="Juarez S."/>
            <person name="Gonzalez V."/>
        </authorList>
    </citation>
    <scope>NUCLEOTIDE SEQUENCE</scope>
</reference>
<organism evidence="1 2">
    <name type="scientific">Rhizobium phage RHph_Y68</name>
    <dbReference type="NCBI Taxonomy" id="2509787"/>
    <lineage>
        <taxon>Viruses</taxon>
        <taxon>Duplodnaviria</taxon>
        <taxon>Heunggongvirae</taxon>
        <taxon>Uroviricota</taxon>
        <taxon>Caudoviricetes</taxon>
        <taxon>Pootjesviridae</taxon>
        <taxon>Staniewskivirinae</taxon>
        <taxon>Trinifflemingvirus</taxon>
        <taxon>Trinifflemingvirus Y68</taxon>
    </lineage>
</organism>
<sequence length="61" mass="7078">MNRFKFEHQAVIPQEDFDPEELDIIWIDETYASAGSLEDIAKYFCCTVAEIEEFTSVEEIA</sequence>
<name>A0A7S5QYF1_9CAUD</name>
<protein>
    <submittedName>
        <fullName evidence="1">Uncharacterized protein</fullName>
    </submittedName>
</protein>
<evidence type="ECO:0000313" key="2">
    <source>
        <dbReference type="Proteomes" id="UP000605518"/>
    </source>
</evidence>
<evidence type="ECO:0000313" key="1">
    <source>
        <dbReference type="EMBL" id="QIG68182.1"/>
    </source>
</evidence>
<keyword evidence="2" id="KW-1185">Reference proteome</keyword>
<proteinExistence type="predicted"/>
<accession>A0A7S5QYF1</accession>
<dbReference type="EMBL" id="MN988486">
    <property type="protein sequence ID" value="QIG68182.1"/>
    <property type="molecule type" value="Genomic_DNA"/>
</dbReference>
<dbReference type="Proteomes" id="UP000605518">
    <property type="component" value="Segment"/>
</dbReference>
<gene>
    <name evidence="1" type="ORF">EVB55_247</name>
</gene>